<sequence>MTTDAVWNQKKLKPGLRLLVCTYATKSGIRIDVQLNTCTMD</sequence>
<name>A0A9P0JD34_APHGO</name>
<gene>
    <name evidence="1" type="ORF">APHIGO_LOCUS10571</name>
</gene>
<dbReference type="Proteomes" id="UP001154329">
    <property type="component" value="Chromosome 4"/>
</dbReference>
<dbReference type="EMBL" id="OU899037">
    <property type="protein sequence ID" value="CAH1736947.1"/>
    <property type="molecule type" value="Genomic_DNA"/>
</dbReference>
<reference evidence="1" key="2">
    <citation type="submission" date="2022-10" db="EMBL/GenBank/DDBJ databases">
        <authorList>
            <consortium name="ENA_rothamsted_submissions"/>
            <consortium name="culmorum"/>
            <person name="King R."/>
        </authorList>
    </citation>
    <scope>NUCLEOTIDE SEQUENCE</scope>
</reference>
<proteinExistence type="predicted"/>
<dbReference type="AlphaFoldDB" id="A0A9P0JD34"/>
<keyword evidence="2" id="KW-1185">Reference proteome</keyword>
<protein>
    <submittedName>
        <fullName evidence="1">Uncharacterized protein</fullName>
    </submittedName>
</protein>
<evidence type="ECO:0000313" key="2">
    <source>
        <dbReference type="Proteomes" id="UP001154329"/>
    </source>
</evidence>
<reference evidence="1" key="1">
    <citation type="submission" date="2022-02" db="EMBL/GenBank/DDBJ databases">
        <authorList>
            <person name="King R."/>
        </authorList>
    </citation>
    <scope>NUCLEOTIDE SEQUENCE</scope>
</reference>
<accession>A0A9P0JD34</accession>
<organism evidence="1 2">
    <name type="scientific">Aphis gossypii</name>
    <name type="common">Cotton aphid</name>
    <dbReference type="NCBI Taxonomy" id="80765"/>
    <lineage>
        <taxon>Eukaryota</taxon>
        <taxon>Metazoa</taxon>
        <taxon>Ecdysozoa</taxon>
        <taxon>Arthropoda</taxon>
        <taxon>Hexapoda</taxon>
        <taxon>Insecta</taxon>
        <taxon>Pterygota</taxon>
        <taxon>Neoptera</taxon>
        <taxon>Paraneoptera</taxon>
        <taxon>Hemiptera</taxon>
        <taxon>Sternorrhyncha</taxon>
        <taxon>Aphidomorpha</taxon>
        <taxon>Aphidoidea</taxon>
        <taxon>Aphididae</taxon>
        <taxon>Aphidini</taxon>
        <taxon>Aphis</taxon>
        <taxon>Aphis</taxon>
    </lineage>
</organism>
<evidence type="ECO:0000313" key="1">
    <source>
        <dbReference type="EMBL" id="CAH1736947.1"/>
    </source>
</evidence>